<name>F4PY84_CACFS</name>
<dbReference type="KEGG" id="dfa:DFA_00322"/>
<dbReference type="Proteomes" id="UP000007797">
    <property type="component" value="Unassembled WGS sequence"/>
</dbReference>
<accession>F4PY84</accession>
<gene>
    <name evidence="1" type="ORF">DFA_00322</name>
</gene>
<dbReference type="AlphaFoldDB" id="F4PY84"/>
<dbReference type="EMBL" id="GL883014">
    <property type="protein sequence ID" value="EGG19744.1"/>
    <property type="molecule type" value="Genomic_DNA"/>
</dbReference>
<keyword evidence="2" id="KW-1185">Reference proteome</keyword>
<dbReference type="RefSeq" id="XP_004358038.1">
    <property type="nucleotide sequence ID" value="XM_004357981.1"/>
</dbReference>
<dbReference type="GeneID" id="14871690"/>
<proteinExistence type="predicted"/>
<evidence type="ECO:0000313" key="2">
    <source>
        <dbReference type="Proteomes" id="UP000007797"/>
    </source>
</evidence>
<organism evidence="1 2">
    <name type="scientific">Cavenderia fasciculata</name>
    <name type="common">Slime mold</name>
    <name type="synonym">Dictyostelium fasciculatum</name>
    <dbReference type="NCBI Taxonomy" id="261658"/>
    <lineage>
        <taxon>Eukaryota</taxon>
        <taxon>Amoebozoa</taxon>
        <taxon>Evosea</taxon>
        <taxon>Eumycetozoa</taxon>
        <taxon>Dictyostelia</taxon>
        <taxon>Acytosteliales</taxon>
        <taxon>Cavenderiaceae</taxon>
        <taxon>Cavenderia</taxon>
    </lineage>
</organism>
<protein>
    <submittedName>
        <fullName evidence="1">Uncharacterized protein</fullName>
    </submittedName>
</protein>
<evidence type="ECO:0000313" key="1">
    <source>
        <dbReference type="EMBL" id="EGG19744.1"/>
    </source>
</evidence>
<sequence length="67" mass="7745">MIEIVHPYFQHLVDHVCKLGDFEMMCDMVNIAVAKEGVIQNSQLLFDRFMAFIVESVVYAISISDHR</sequence>
<reference evidence="2" key="1">
    <citation type="journal article" date="2011" name="Genome Res.">
        <title>Phylogeny-wide analysis of social amoeba genomes highlights ancient origins for complex intercellular communication.</title>
        <authorList>
            <person name="Heidel A.J."/>
            <person name="Lawal H.M."/>
            <person name="Felder M."/>
            <person name="Schilde C."/>
            <person name="Helps N.R."/>
            <person name="Tunggal B."/>
            <person name="Rivero F."/>
            <person name="John U."/>
            <person name="Schleicher M."/>
            <person name="Eichinger L."/>
            <person name="Platzer M."/>
            <person name="Noegel A.A."/>
            <person name="Schaap P."/>
            <person name="Gloeckner G."/>
        </authorList>
    </citation>
    <scope>NUCLEOTIDE SEQUENCE [LARGE SCALE GENOMIC DNA]</scope>
    <source>
        <strain evidence="2">SH3</strain>
    </source>
</reference>